<dbReference type="Gene3D" id="1.20.1280.50">
    <property type="match status" value="1"/>
</dbReference>
<dbReference type="CDD" id="cd22160">
    <property type="entry name" value="F-box_AtFBL13-like"/>
    <property type="match status" value="1"/>
</dbReference>
<dbReference type="PROSITE" id="PS50181">
    <property type="entry name" value="FBOX"/>
    <property type="match status" value="1"/>
</dbReference>
<dbReference type="PANTHER" id="PTHR32141">
    <property type="match status" value="1"/>
</dbReference>
<gene>
    <name evidence="2" type="ORF">URODEC1_LOCUS55606</name>
</gene>
<dbReference type="InterPro" id="IPR053781">
    <property type="entry name" value="F-box_AtFBL13-like"/>
</dbReference>
<dbReference type="Proteomes" id="UP001497457">
    <property type="component" value="Chromosome 21rd"/>
</dbReference>
<dbReference type="AlphaFoldDB" id="A0ABC9AMW3"/>
<proteinExistence type="predicted"/>
<dbReference type="EMBL" id="OZ075131">
    <property type="protein sequence ID" value="CAL4980304.1"/>
    <property type="molecule type" value="Genomic_DNA"/>
</dbReference>
<dbReference type="Pfam" id="PF24758">
    <property type="entry name" value="LRR_At5g56370"/>
    <property type="match status" value="1"/>
</dbReference>
<dbReference type="InterPro" id="IPR001810">
    <property type="entry name" value="F-box_dom"/>
</dbReference>
<keyword evidence="3" id="KW-1185">Reference proteome</keyword>
<protein>
    <recommendedName>
        <fullName evidence="1">F-box domain-containing protein</fullName>
    </recommendedName>
</protein>
<accession>A0ABC9AMW3</accession>
<reference evidence="3" key="1">
    <citation type="submission" date="2024-06" db="EMBL/GenBank/DDBJ databases">
        <authorList>
            <person name="Ryan C."/>
        </authorList>
    </citation>
    <scope>NUCLEOTIDE SEQUENCE [LARGE SCALE GENOMIC DNA]</scope>
</reference>
<dbReference type="InterPro" id="IPR036047">
    <property type="entry name" value="F-box-like_dom_sf"/>
</dbReference>
<evidence type="ECO:0000313" key="2">
    <source>
        <dbReference type="EMBL" id="CAL4980304.1"/>
    </source>
</evidence>
<dbReference type="InterPro" id="IPR055411">
    <property type="entry name" value="LRR_FXL15/At3g58940/PEG3-like"/>
</dbReference>
<organism evidence="2 3">
    <name type="scientific">Urochloa decumbens</name>
    <dbReference type="NCBI Taxonomy" id="240449"/>
    <lineage>
        <taxon>Eukaryota</taxon>
        <taxon>Viridiplantae</taxon>
        <taxon>Streptophyta</taxon>
        <taxon>Embryophyta</taxon>
        <taxon>Tracheophyta</taxon>
        <taxon>Spermatophyta</taxon>
        <taxon>Magnoliopsida</taxon>
        <taxon>Liliopsida</taxon>
        <taxon>Poales</taxon>
        <taxon>Poaceae</taxon>
        <taxon>PACMAD clade</taxon>
        <taxon>Panicoideae</taxon>
        <taxon>Panicodae</taxon>
        <taxon>Paniceae</taxon>
        <taxon>Melinidinae</taxon>
        <taxon>Urochloa</taxon>
    </lineage>
</organism>
<evidence type="ECO:0000313" key="3">
    <source>
        <dbReference type="Proteomes" id="UP001497457"/>
    </source>
</evidence>
<dbReference type="InterPro" id="IPR055302">
    <property type="entry name" value="F-box_dom-containing"/>
</dbReference>
<dbReference type="Pfam" id="PF00646">
    <property type="entry name" value="F-box"/>
    <property type="match status" value="1"/>
</dbReference>
<dbReference type="SUPFAM" id="SSF81383">
    <property type="entry name" value="F-box domain"/>
    <property type="match status" value="1"/>
</dbReference>
<feature type="domain" description="F-box" evidence="1">
    <location>
        <begin position="22"/>
        <end position="75"/>
    </location>
</feature>
<evidence type="ECO:0000259" key="1">
    <source>
        <dbReference type="PROSITE" id="PS50181"/>
    </source>
</evidence>
<name>A0ABC9AMW3_9POAL</name>
<sequence>MMVVTRAKKRRLEEEEEEERLKDRISRLPDDVLGDIVSLLPTRDGARTQALSSRWRHIWRSAPLNFTLDALSRNLSECASVPANEILRILATHHGPCRRFRTRFRYLCPDNRHATALLDSWLRSPALDGLQELEFHCGSWVPHGRSPPPTSLAPVRRFSTNLCSASFGGCAFPSAADLHLPVLKQLSLVQSTMSETSVLALLAGCPVLESLLLFRMIGFSCLTIVSSSLRSIAVHPGTKHKMFQWLFVSGGNCILQHLVLQDAPCLERLLLFSYGDGTVMDISVISAPKLGILGALSDDFSRVFQGPRLTVVPRIKILALVNWHLRLDVVINFLKCFPCLEKLCVKTTTTFAGHKNEWGDEYSNLVSALDIRVKKVAMLNYRNDVHIPC</sequence>
<dbReference type="PANTHER" id="PTHR32141:SF160">
    <property type="entry name" value="F-BOX DOMAIN-CONTAINING PROTEIN"/>
    <property type="match status" value="1"/>
</dbReference>
<reference evidence="2 3" key="2">
    <citation type="submission" date="2024-10" db="EMBL/GenBank/DDBJ databases">
        <authorList>
            <person name="Ryan C."/>
        </authorList>
    </citation>
    <scope>NUCLEOTIDE SEQUENCE [LARGE SCALE GENOMIC DNA]</scope>
</reference>